<reference evidence="3" key="1">
    <citation type="submission" date="2014-08" db="EMBL/GenBank/DDBJ databases">
        <title>Comparative genomics of the Paenibacillus odorifer group.</title>
        <authorList>
            <person name="den Bakker H.C."/>
            <person name="Tsai Y.-C.Y.-C."/>
            <person name="Martin N."/>
            <person name="Korlach J."/>
            <person name="Wiedmann M."/>
        </authorList>
    </citation>
    <scope>NUCLEOTIDE SEQUENCE [LARGE SCALE GENOMIC DNA]</scope>
    <source>
        <strain evidence="3">DSM 13188</strain>
    </source>
</reference>
<dbReference type="Pfam" id="PF04519">
    <property type="entry name" value="Bactofilin"/>
    <property type="match status" value="1"/>
</dbReference>
<keyword evidence="3" id="KW-0131">Cell cycle</keyword>
<keyword evidence="4" id="KW-1185">Reference proteome</keyword>
<keyword evidence="3" id="KW-0132">Cell division</keyword>
<dbReference type="PANTHER" id="PTHR35024:SF4">
    <property type="entry name" value="POLYMER-FORMING CYTOSKELETAL PROTEIN"/>
    <property type="match status" value="1"/>
</dbReference>
<comment type="similarity">
    <text evidence="1">Belongs to the bactofilin family.</text>
</comment>
<dbReference type="KEGG" id="pbd:PBOR_05770"/>
<protein>
    <submittedName>
        <fullName evidence="3">Cell division protein</fullName>
    </submittedName>
</protein>
<dbReference type="AlphaFoldDB" id="A0A089MIW2"/>
<gene>
    <name evidence="3" type="ORF">PBOR_05770</name>
</gene>
<dbReference type="RefSeq" id="WP_042210827.1">
    <property type="nucleotide sequence ID" value="NZ_CP009285.1"/>
</dbReference>
<feature type="compositionally biased region" description="Basic and acidic residues" evidence="2">
    <location>
        <begin position="131"/>
        <end position="149"/>
    </location>
</feature>
<proteinExistence type="inferred from homology"/>
<accession>A0A089MIW2</accession>
<dbReference type="InterPro" id="IPR007607">
    <property type="entry name" value="BacA/B"/>
</dbReference>
<sequence>MWNRRKTSAPYKSTDSLIGHGGTLEGKVHCDTNLRIEGNFSGEILCQGTVTVGEQGTVHSSIKAQEIIIAGKVFGNVTADQKLIMTGTGQLHGNIAAGSLNIMEGSVLNGSVAMAEQPATEQAGGLQTGDSADKAGKRDSHKQSKLEAG</sequence>
<dbReference type="GO" id="GO:0051301">
    <property type="term" value="P:cell division"/>
    <property type="evidence" value="ECO:0007669"/>
    <property type="project" value="UniProtKB-KW"/>
</dbReference>
<evidence type="ECO:0000313" key="3">
    <source>
        <dbReference type="EMBL" id="AIQ56499.1"/>
    </source>
</evidence>
<feature type="region of interest" description="Disordered" evidence="2">
    <location>
        <begin position="115"/>
        <end position="149"/>
    </location>
</feature>
<dbReference type="EMBL" id="CP009285">
    <property type="protein sequence ID" value="AIQ56499.1"/>
    <property type="molecule type" value="Genomic_DNA"/>
</dbReference>
<organism evidence="3 4">
    <name type="scientific">Paenibacillus borealis</name>
    <dbReference type="NCBI Taxonomy" id="160799"/>
    <lineage>
        <taxon>Bacteria</taxon>
        <taxon>Bacillati</taxon>
        <taxon>Bacillota</taxon>
        <taxon>Bacilli</taxon>
        <taxon>Bacillales</taxon>
        <taxon>Paenibacillaceae</taxon>
        <taxon>Paenibacillus</taxon>
    </lineage>
</organism>
<evidence type="ECO:0000256" key="1">
    <source>
        <dbReference type="ARBA" id="ARBA00044755"/>
    </source>
</evidence>
<dbReference type="PANTHER" id="PTHR35024">
    <property type="entry name" value="HYPOTHETICAL CYTOSOLIC PROTEIN"/>
    <property type="match status" value="1"/>
</dbReference>
<dbReference type="Proteomes" id="UP000029518">
    <property type="component" value="Chromosome"/>
</dbReference>
<dbReference type="HOGENOM" id="CLU_072799_8_0_9"/>
<dbReference type="OrthoDB" id="9789407at2"/>
<evidence type="ECO:0000313" key="4">
    <source>
        <dbReference type="Proteomes" id="UP000029518"/>
    </source>
</evidence>
<name>A0A089MIW2_PAEBO</name>
<evidence type="ECO:0000256" key="2">
    <source>
        <dbReference type="SAM" id="MobiDB-lite"/>
    </source>
</evidence>